<name>A0A110B0D6_9SPHI</name>
<evidence type="ECO:0000313" key="1">
    <source>
        <dbReference type="EMBL" id="BAU52408.1"/>
    </source>
</evidence>
<dbReference type="Proteomes" id="UP000218263">
    <property type="component" value="Chromosome"/>
</dbReference>
<accession>A0A110B0D6</accession>
<reference evidence="1 2" key="1">
    <citation type="submission" date="2015-12" db="EMBL/GenBank/DDBJ databases">
        <title>Genome sequence of Mucilaginibacter gotjawali.</title>
        <authorList>
            <person name="Lee J.S."/>
            <person name="Lee K.C."/>
            <person name="Kim K.K."/>
            <person name="Lee B.W."/>
        </authorList>
    </citation>
    <scope>NUCLEOTIDE SEQUENCE [LARGE SCALE GENOMIC DNA]</scope>
    <source>
        <strain evidence="1 2">SA3-7</strain>
    </source>
</reference>
<protein>
    <submittedName>
        <fullName evidence="1">Uncharacterized protein</fullName>
    </submittedName>
</protein>
<gene>
    <name evidence="1" type="ORF">MgSA37_00565</name>
</gene>
<dbReference type="RefSeq" id="WP_096349738.1">
    <property type="nucleotide sequence ID" value="NZ_AP017313.1"/>
</dbReference>
<dbReference type="AlphaFoldDB" id="A0A110B0D6"/>
<sequence>MINQKYRYVYFTIGIALFLLMQFQIYLKYREVYGAGDAPFSLWNFIDSVNVLVFILSALSAFFMWLCLKTFPDNSTETWP</sequence>
<evidence type="ECO:0000313" key="2">
    <source>
        <dbReference type="Proteomes" id="UP000218263"/>
    </source>
</evidence>
<proteinExistence type="predicted"/>
<organism evidence="1 2">
    <name type="scientific">Mucilaginibacter gotjawali</name>
    <dbReference type="NCBI Taxonomy" id="1550579"/>
    <lineage>
        <taxon>Bacteria</taxon>
        <taxon>Pseudomonadati</taxon>
        <taxon>Bacteroidota</taxon>
        <taxon>Sphingobacteriia</taxon>
        <taxon>Sphingobacteriales</taxon>
        <taxon>Sphingobacteriaceae</taxon>
        <taxon>Mucilaginibacter</taxon>
    </lineage>
</organism>
<dbReference type="EMBL" id="AP017313">
    <property type="protein sequence ID" value="BAU52408.1"/>
    <property type="molecule type" value="Genomic_DNA"/>
</dbReference>
<keyword evidence="2" id="KW-1185">Reference proteome</keyword>
<dbReference type="KEGG" id="mgot:MgSA37_00565"/>